<evidence type="ECO:0000256" key="4">
    <source>
        <dbReference type="ARBA" id="ARBA00023125"/>
    </source>
</evidence>
<dbReference type="SMART" id="SM00448">
    <property type="entry name" value="REC"/>
    <property type="match status" value="1"/>
</dbReference>
<dbReference type="RefSeq" id="WP_268045231.1">
    <property type="nucleotide sequence ID" value="NZ_CP104064.1"/>
</dbReference>
<evidence type="ECO:0000259" key="9">
    <source>
        <dbReference type="PROSITE" id="PS51755"/>
    </source>
</evidence>
<dbReference type="Pfam" id="PF00486">
    <property type="entry name" value="Trans_reg_C"/>
    <property type="match status" value="1"/>
</dbReference>
<accession>A0ABY6Z5B3</accession>
<dbReference type="Pfam" id="PF00072">
    <property type="entry name" value="Response_reg"/>
    <property type="match status" value="1"/>
</dbReference>
<dbReference type="PROSITE" id="PS51755">
    <property type="entry name" value="OMPR_PHOB"/>
    <property type="match status" value="1"/>
</dbReference>
<protein>
    <submittedName>
        <fullName evidence="10">Response regulator transcription factor</fullName>
    </submittedName>
</protein>
<keyword evidence="2" id="KW-0902">Two-component regulatory system</keyword>
<evidence type="ECO:0000256" key="7">
    <source>
        <dbReference type="PROSITE-ProRule" id="PRU01091"/>
    </source>
</evidence>
<dbReference type="Gene3D" id="1.10.10.10">
    <property type="entry name" value="Winged helix-like DNA-binding domain superfamily/Winged helix DNA-binding domain"/>
    <property type="match status" value="1"/>
</dbReference>
<dbReference type="Gene3D" id="6.10.250.690">
    <property type="match status" value="1"/>
</dbReference>
<reference evidence="10" key="1">
    <citation type="submission" date="2022-08" db="EMBL/GenBank/DDBJ databases">
        <title>Alicyclobacillus dauci DSM2870, complete genome.</title>
        <authorList>
            <person name="Wang Q."/>
            <person name="Cai R."/>
            <person name="Wang Z."/>
        </authorList>
    </citation>
    <scope>NUCLEOTIDE SEQUENCE</scope>
    <source>
        <strain evidence="10">DSM 28700</strain>
    </source>
</reference>
<feature type="domain" description="Response regulatory" evidence="8">
    <location>
        <begin position="10"/>
        <end position="123"/>
    </location>
</feature>
<dbReference type="InterPro" id="IPR011006">
    <property type="entry name" value="CheY-like_superfamily"/>
</dbReference>
<dbReference type="Gene3D" id="3.40.50.2300">
    <property type="match status" value="1"/>
</dbReference>
<dbReference type="PROSITE" id="PS50110">
    <property type="entry name" value="RESPONSE_REGULATORY"/>
    <property type="match status" value="1"/>
</dbReference>
<dbReference type="Proteomes" id="UP001164803">
    <property type="component" value="Chromosome"/>
</dbReference>
<evidence type="ECO:0000256" key="2">
    <source>
        <dbReference type="ARBA" id="ARBA00023012"/>
    </source>
</evidence>
<keyword evidence="1 6" id="KW-0597">Phosphoprotein</keyword>
<keyword evidence="3" id="KW-0805">Transcription regulation</keyword>
<proteinExistence type="predicted"/>
<evidence type="ECO:0000256" key="1">
    <source>
        <dbReference type="ARBA" id="ARBA00022553"/>
    </source>
</evidence>
<dbReference type="SUPFAM" id="SSF46894">
    <property type="entry name" value="C-terminal effector domain of the bipartite response regulators"/>
    <property type="match status" value="1"/>
</dbReference>
<sequence length="254" mass="28691">MSLASEPRFTIGIIEDDEQLASILARQLLRYAFDPRLIDCLGDIVGSVEKMEPHVILLDINLPQFDGFYWCRRIREITRAPIIFVSARNAGMDQVFALENGGDDFVVKPFDMDVLVAKLRAHIRRVYGEYAADDRVIARKLVFGPMQLDDRRLQLHAFGSSTPVTKTECELLRQLMEAEGRAVSRDTLLAALWDDMEFVDDNTLTVNVTRLRRKLADLGCDHFIRTVRGLGYQLVVPDDVDVDASSEACDGNDV</sequence>
<evidence type="ECO:0000256" key="5">
    <source>
        <dbReference type="ARBA" id="ARBA00023163"/>
    </source>
</evidence>
<gene>
    <name evidence="10" type="ORF">NZD86_04175</name>
</gene>
<dbReference type="SUPFAM" id="SSF52172">
    <property type="entry name" value="CheY-like"/>
    <property type="match status" value="1"/>
</dbReference>
<dbReference type="CDD" id="cd00383">
    <property type="entry name" value="trans_reg_C"/>
    <property type="match status" value="1"/>
</dbReference>
<dbReference type="InterPro" id="IPR001789">
    <property type="entry name" value="Sig_transdc_resp-reg_receiver"/>
</dbReference>
<dbReference type="SMART" id="SM00862">
    <property type="entry name" value="Trans_reg_C"/>
    <property type="match status" value="1"/>
</dbReference>
<organism evidence="10 11">
    <name type="scientific">Alicyclobacillus dauci</name>
    <dbReference type="NCBI Taxonomy" id="1475485"/>
    <lineage>
        <taxon>Bacteria</taxon>
        <taxon>Bacillati</taxon>
        <taxon>Bacillota</taxon>
        <taxon>Bacilli</taxon>
        <taxon>Bacillales</taxon>
        <taxon>Alicyclobacillaceae</taxon>
        <taxon>Alicyclobacillus</taxon>
    </lineage>
</organism>
<evidence type="ECO:0000259" key="8">
    <source>
        <dbReference type="PROSITE" id="PS50110"/>
    </source>
</evidence>
<dbReference type="InterPro" id="IPR016032">
    <property type="entry name" value="Sig_transdc_resp-reg_C-effctor"/>
</dbReference>
<dbReference type="PANTHER" id="PTHR48111">
    <property type="entry name" value="REGULATOR OF RPOS"/>
    <property type="match status" value="1"/>
</dbReference>
<feature type="domain" description="OmpR/PhoB-type" evidence="9">
    <location>
        <begin position="138"/>
        <end position="236"/>
    </location>
</feature>
<feature type="DNA-binding region" description="OmpR/PhoB-type" evidence="7">
    <location>
        <begin position="138"/>
        <end position="236"/>
    </location>
</feature>
<dbReference type="InterPro" id="IPR001867">
    <property type="entry name" value="OmpR/PhoB-type_DNA-bd"/>
</dbReference>
<dbReference type="InterPro" id="IPR039420">
    <property type="entry name" value="WalR-like"/>
</dbReference>
<dbReference type="EMBL" id="CP104064">
    <property type="protein sequence ID" value="WAH37713.1"/>
    <property type="molecule type" value="Genomic_DNA"/>
</dbReference>
<evidence type="ECO:0000313" key="11">
    <source>
        <dbReference type="Proteomes" id="UP001164803"/>
    </source>
</evidence>
<evidence type="ECO:0000256" key="6">
    <source>
        <dbReference type="PROSITE-ProRule" id="PRU00169"/>
    </source>
</evidence>
<keyword evidence="11" id="KW-1185">Reference proteome</keyword>
<feature type="modified residue" description="4-aspartylphosphate" evidence="6">
    <location>
        <position position="59"/>
    </location>
</feature>
<keyword evidence="5" id="KW-0804">Transcription</keyword>
<dbReference type="InterPro" id="IPR036388">
    <property type="entry name" value="WH-like_DNA-bd_sf"/>
</dbReference>
<keyword evidence="4 7" id="KW-0238">DNA-binding</keyword>
<dbReference type="PANTHER" id="PTHR48111:SF43">
    <property type="entry name" value="STAGE 0 SPORULATION PROTEIN A HOMOLOG"/>
    <property type="match status" value="1"/>
</dbReference>
<name>A0ABY6Z5B3_9BACL</name>
<evidence type="ECO:0000313" key="10">
    <source>
        <dbReference type="EMBL" id="WAH37713.1"/>
    </source>
</evidence>
<evidence type="ECO:0000256" key="3">
    <source>
        <dbReference type="ARBA" id="ARBA00023015"/>
    </source>
</evidence>